<dbReference type="Proteomes" id="UP000648914">
    <property type="component" value="Unassembled WGS sequence"/>
</dbReference>
<feature type="domain" description="MobA-like NTP transferase" evidence="2">
    <location>
        <begin position="32"/>
        <end position="147"/>
    </location>
</feature>
<evidence type="ECO:0000256" key="1">
    <source>
        <dbReference type="ARBA" id="ARBA00022842"/>
    </source>
</evidence>
<accession>A0ABS0UEK2</accession>
<dbReference type="EMBL" id="JAEILG010000013">
    <property type="protein sequence ID" value="MBI6564012.1"/>
    <property type="molecule type" value="Genomic_DNA"/>
</dbReference>
<protein>
    <submittedName>
        <fullName evidence="3">Nucleotidyltransferase family protein</fullName>
    </submittedName>
</protein>
<dbReference type="InterPro" id="IPR025877">
    <property type="entry name" value="MobA-like_NTP_Trfase"/>
</dbReference>
<dbReference type="Pfam" id="PF12804">
    <property type="entry name" value="NTP_transf_3"/>
    <property type="match status" value="1"/>
</dbReference>
<dbReference type="SUPFAM" id="SSF53448">
    <property type="entry name" value="Nucleotide-diphospho-sugar transferases"/>
    <property type="match status" value="1"/>
</dbReference>
<proteinExistence type="predicted"/>
<dbReference type="Gene3D" id="3.90.550.10">
    <property type="entry name" value="Spore Coat Polysaccharide Biosynthesis Protein SpsA, Chain A"/>
    <property type="match status" value="1"/>
</dbReference>
<organism evidence="3 4">
    <name type="scientific">Pseudomonas synxantha</name>
    <dbReference type="NCBI Taxonomy" id="47883"/>
    <lineage>
        <taxon>Bacteria</taxon>
        <taxon>Pseudomonadati</taxon>
        <taxon>Pseudomonadota</taxon>
        <taxon>Gammaproteobacteria</taxon>
        <taxon>Pseudomonadales</taxon>
        <taxon>Pseudomonadaceae</taxon>
        <taxon>Pseudomonas</taxon>
    </lineage>
</organism>
<keyword evidence="1" id="KW-0460">Magnesium</keyword>
<evidence type="ECO:0000259" key="2">
    <source>
        <dbReference type="Pfam" id="PF12804"/>
    </source>
</evidence>
<evidence type="ECO:0000313" key="4">
    <source>
        <dbReference type="Proteomes" id="UP000648914"/>
    </source>
</evidence>
<dbReference type="InterPro" id="IPR029044">
    <property type="entry name" value="Nucleotide-diphossugar_trans"/>
</dbReference>
<comment type="caution">
    <text evidence="3">The sequence shown here is derived from an EMBL/GenBank/DDBJ whole genome shotgun (WGS) entry which is preliminary data.</text>
</comment>
<name>A0ABS0UEK2_9PSED</name>
<reference evidence="3 4" key="1">
    <citation type="submission" date="2020-12" db="EMBL/GenBank/DDBJ databases">
        <title>Comparative genomic insights into the epidemiology and virulence of plant pathogenic Pseudomonads from Turkey.</title>
        <authorList>
            <person name="Dillon M."/>
            <person name="Ruiz-Bedoya T."/>
            <person name="Bendalovic-Torma C."/>
            <person name="Guttman K.M."/>
            <person name="Kwak H."/>
            <person name="Middleton M.A."/>
            <person name="Wang P.W."/>
            <person name="Horuz S."/>
            <person name="Aysan Y."/>
            <person name="Guttman D.S."/>
        </authorList>
    </citation>
    <scope>NUCLEOTIDE SEQUENCE [LARGE SCALE GENOMIC DNA]</scope>
    <source>
        <strain evidence="3 4">S5_IA_2b</strain>
    </source>
</reference>
<dbReference type="RefSeq" id="WP_198719195.1">
    <property type="nucleotide sequence ID" value="NZ_JAEIKU010000016.1"/>
</dbReference>
<sequence>MKNTSDLARFSALVLAGDRHLDDPVAALGASGCKALTPVNGIPMLHRVLATLQASDRVDQITLVGPHRPLLDGDPFMHALLSTGAISALEPAASPSASALVGLQHITARPVLVTTADHALLRPEMVNYFLKHSWSSACDVMVAVTPLKTVLAMFPDNRRTAIKLHGGPYCGSNMFAFMTPESEKLAAFWRNIEQQRKNPRKVIANALGFAATLRYLLGILSLDQAMQRISATVGVRVGAVVMPFAEAAVDVDSLSDHQLVEKTLQQRA</sequence>
<gene>
    <name evidence="3" type="ORF">YA0852_07890</name>
</gene>
<evidence type="ECO:0000313" key="3">
    <source>
        <dbReference type="EMBL" id="MBI6564012.1"/>
    </source>
</evidence>
<keyword evidence="4" id="KW-1185">Reference proteome</keyword>